<name>A0A3B1JUY3_ASTMX</name>
<reference evidence="2" key="2">
    <citation type="journal article" date="2014" name="Nat. Commun.">
        <title>The cavefish genome reveals candidate genes for eye loss.</title>
        <authorList>
            <person name="McGaugh S.E."/>
            <person name="Gross J.B."/>
            <person name="Aken B."/>
            <person name="Blin M."/>
            <person name="Borowsky R."/>
            <person name="Chalopin D."/>
            <person name="Hinaux H."/>
            <person name="Jeffery W.R."/>
            <person name="Keene A."/>
            <person name="Ma L."/>
            <person name="Minx P."/>
            <person name="Murphy D."/>
            <person name="O'Quin K.E."/>
            <person name="Retaux S."/>
            <person name="Rohner N."/>
            <person name="Searle S.M."/>
            <person name="Stahl B.A."/>
            <person name="Tabin C."/>
            <person name="Volff J.N."/>
            <person name="Yoshizawa M."/>
            <person name="Warren W.C."/>
        </authorList>
    </citation>
    <scope>NUCLEOTIDE SEQUENCE [LARGE SCALE GENOMIC DNA]</scope>
    <source>
        <strain evidence="2">female</strain>
    </source>
</reference>
<keyword evidence="2" id="KW-1185">Reference proteome</keyword>
<dbReference type="Bgee" id="ENSAMXG00000037972">
    <property type="expression patterns" value="Expressed in camera-type eye and 2 other cell types or tissues"/>
</dbReference>
<dbReference type="GO" id="GO:0031419">
    <property type="term" value="F:cobalamin binding"/>
    <property type="evidence" value="ECO:0007669"/>
    <property type="project" value="TreeGrafter"/>
</dbReference>
<dbReference type="Ensembl" id="ENSAMXT00000050364.1">
    <property type="protein sequence ID" value="ENSAMXP00000045541.1"/>
    <property type="gene ID" value="ENSAMXG00000037972.1"/>
</dbReference>
<organism evidence="1 2">
    <name type="scientific">Astyanax mexicanus</name>
    <name type="common">Blind cave fish</name>
    <name type="synonym">Astyanax fasciatus mexicanus</name>
    <dbReference type="NCBI Taxonomy" id="7994"/>
    <lineage>
        <taxon>Eukaryota</taxon>
        <taxon>Metazoa</taxon>
        <taxon>Chordata</taxon>
        <taxon>Craniata</taxon>
        <taxon>Vertebrata</taxon>
        <taxon>Euteleostomi</taxon>
        <taxon>Actinopterygii</taxon>
        <taxon>Neopterygii</taxon>
        <taxon>Teleostei</taxon>
        <taxon>Ostariophysi</taxon>
        <taxon>Characiformes</taxon>
        <taxon>Characoidei</taxon>
        <taxon>Acestrorhamphidae</taxon>
        <taxon>Acestrorhamphinae</taxon>
        <taxon>Astyanax</taxon>
    </lineage>
</organism>
<reference evidence="1" key="3">
    <citation type="submission" date="2025-05" db="UniProtKB">
        <authorList>
            <consortium name="Ensembl"/>
        </authorList>
    </citation>
    <scope>IDENTIFICATION</scope>
</reference>
<dbReference type="Ensembl" id="ENSAMXT00000030461.1">
    <property type="protein sequence ID" value="ENSAMXP00000049264.1"/>
    <property type="gene ID" value="ENSAMXG00000037972.1"/>
</dbReference>
<dbReference type="InterPro" id="IPR051588">
    <property type="entry name" value="Cobalamin_Transport"/>
</dbReference>
<dbReference type="AlphaFoldDB" id="A0A3B1JUY3"/>
<dbReference type="Gene3D" id="2.170.130.30">
    <property type="match status" value="1"/>
</dbReference>
<dbReference type="Proteomes" id="UP000018467">
    <property type="component" value="Unassembled WGS sequence"/>
</dbReference>
<reference evidence="2" key="1">
    <citation type="submission" date="2013-03" db="EMBL/GenBank/DDBJ databases">
        <authorList>
            <person name="Jeffery W."/>
            <person name="Warren W."/>
            <person name="Wilson R.K."/>
        </authorList>
    </citation>
    <scope>NUCLEOTIDE SEQUENCE</scope>
    <source>
        <strain evidence="2">female</strain>
    </source>
</reference>
<protein>
    <submittedName>
        <fullName evidence="1">Uncharacterized protein</fullName>
    </submittedName>
</protein>
<proteinExistence type="predicted"/>
<evidence type="ECO:0000313" key="2">
    <source>
        <dbReference type="Proteomes" id="UP000018467"/>
    </source>
</evidence>
<evidence type="ECO:0000313" key="1">
    <source>
        <dbReference type="Ensembl" id="ENSAMXP00000045541.1"/>
    </source>
</evidence>
<dbReference type="GO" id="GO:0015889">
    <property type="term" value="P:cobalamin transport"/>
    <property type="evidence" value="ECO:0007669"/>
    <property type="project" value="TreeGrafter"/>
</dbReference>
<dbReference type="GeneTree" id="ENSGT01060000249418"/>
<accession>A0A3B1JUY3</accession>
<dbReference type="PANTHER" id="PTHR10559">
    <property type="entry name" value="TRANSCOBALAMIN-1/GASTRIC INTRINSIC FACTOR"/>
    <property type="match status" value="1"/>
</dbReference>
<dbReference type="GO" id="GO:0005615">
    <property type="term" value="C:extracellular space"/>
    <property type="evidence" value="ECO:0007669"/>
    <property type="project" value="TreeGrafter"/>
</dbReference>
<sequence length="130" mass="14583">SQSPSRVTVKDEFTASSSFFQTSVLEGGVLYGALTRLQDSSNGFKFTVKIDPNLGLYLESVNGVAGSEAKHTYWQILSEHDGTVTKLDVGKCCPQSRKWDNSACSQFSRWIIYMDECIFCRSRLLPTQKR</sequence>
<dbReference type="PANTHER" id="PTHR10559:SF18">
    <property type="entry name" value="TRANSCOBALAMIN II"/>
    <property type="match status" value="1"/>
</dbReference>